<proteinExistence type="predicted"/>
<organism evidence="2 3">
    <name type="scientific">Umbelopsis vinacea</name>
    <dbReference type="NCBI Taxonomy" id="44442"/>
    <lineage>
        <taxon>Eukaryota</taxon>
        <taxon>Fungi</taxon>
        <taxon>Fungi incertae sedis</taxon>
        <taxon>Mucoromycota</taxon>
        <taxon>Mucoromycotina</taxon>
        <taxon>Umbelopsidomycetes</taxon>
        <taxon>Umbelopsidales</taxon>
        <taxon>Umbelopsidaceae</taxon>
        <taxon>Umbelopsis</taxon>
    </lineage>
</organism>
<keyword evidence="1" id="KW-0175">Coiled coil</keyword>
<protein>
    <submittedName>
        <fullName evidence="2">Uncharacterized protein</fullName>
    </submittedName>
</protein>
<comment type="caution">
    <text evidence="2">The sequence shown here is derived from an EMBL/GenBank/DDBJ whole genome shotgun (WGS) entry which is preliminary data.</text>
</comment>
<keyword evidence="3" id="KW-1185">Reference proteome</keyword>
<dbReference type="AlphaFoldDB" id="A0A8H7PSM5"/>
<dbReference type="EMBL" id="JAEPRA010000010">
    <property type="protein sequence ID" value="KAG2179547.1"/>
    <property type="molecule type" value="Genomic_DNA"/>
</dbReference>
<feature type="coiled-coil region" evidence="1">
    <location>
        <begin position="350"/>
        <end position="377"/>
    </location>
</feature>
<evidence type="ECO:0000313" key="2">
    <source>
        <dbReference type="EMBL" id="KAG2179547.1"/>
    </source>
</evidence>
<sequence length="406" mass="46940">MPAYSQYASFDDDNLALAAPNIEERSFFNEQNSQYASFDDNNKWTLKSGRKVEDVLHEFALKCTNEHAAHSFIINPTDSTWLQHEVFTKEEVHEIATYNCSKLPVLPKHLTAFIDEFNLTDQQRIRTALWSQRDFDTAYDMNESFDKDWVRNVIHSILMEIECCQLSQLHLESWYISHIWSAFDRCFGDLKEVCVIRGEFASIASSARRNEHRLAASTASMKRKMMGHRADFLIRKLTVEYACGETGKSYNGENDTKLLLERQSKLPKMMKDQLLQLFKLCDNNENMIRKLSIAGILHFGLRHTMLVMDCPAGYVCRVAPTQTFHIPTSLSTFPSLLNVIKVTWKMKAFIRNMIEVVESYNGENDDEQDEIDLIRSNYRTPSPSPMKRLYVPSCVASPVKKRKSDE</sequence>
<name>A0A8H7PSM5_9FUNG</name>
<dbReference type="Proteomes" id="UP000612746">
    <property type="component" value="Unassembled WGS sequence"/>
</dbReference>
<evidence type="ECO:0000256" key="1">
    <source>
        <dbReference type="SAM" id="Coils"/>
    </source>
</evidence>
<gene>
    <name evidence="2" type="ORF">INT44_006394</name>
</gene>
<reference evidence="2" key="1">
    <citation type="submission" date="2020-12" db="EMBL/GenBank/DDBJ databases">
        <title>Metabolic potential, ecology and presence of endohyphal bacteria is reflected in genomic diversity of Mucoromycotina.</title>
        <authorList>
            <person name="Muszewska A."/>
            <person name="Okrasinska A."/>
            <person name="Steczkiewicz K."/>
            <person name="Drgas O."/>
            <person name="Orlowska M."/>
            <person name="Perlinska-Lenart U."/>
            <person name="Aleksandrzak-Piekarczyk T."/>
            <person name="Szatraj K."/>
            <person name="Zielenkiewicz U."/>
            <person name="Pilsyk S."/>
            <person name="Malc E."/>
            <person name="Mieczkowski P."/>
            <person name="Kruszewska J.S."/>
            <person name="Biernat P."/>
            <person name="Pawlowska J."/>
        </authorList>
    </citation>
    <scope>NUCLEOTIDE SEQUENCE</scope>
    <source>
        <strain evidence="2">WA0000051536</strain>
    </source>
</reference>
<dbReference type="OrthoDB" id="5340906at2759"/>
<evidence type="ECO:0000313" key="3">
    <source>
        <dbReference type="Proteomes" id="UP000612746"/>
    </source>
</evidence>
<accession>A0A8H7PSM5</accession>